<proteinExistence type="predicted"/>
<reference evidence="1 2" key="1">
    <citation type="submission" date="2019-03" db="EMBL/GenBank/DDBJ databases">
        <title>First draft genome of Liparis tanakae, snailfish: a comprehensive survey of snailfish specific genes.</title>
        <authorList>
            <person name="Kim W."/>
            <person name="Song I."/>
            <person name="Jeong J.-H."/>
            <person name="Kim D."/>
            <person name="Kim S."/>
            <person name="Ryu S."/>
            <person name="Song J.Y."/>
            <person name="Lee S.K."/>
        </authorList>
    </citation>
    <scope>NUCLEOTIDE SEQUENCE [LARGE SCALE GENOMIC DNA]</scope>
    <source>
        <tissue evidence="1">Muscle</tissue>
    </source>
</reference>
<dbReference type="EMBL" id="SRLO01000163">
    <property type="protein sequence ID" value="TNN70476.1"/>
    <property type="molecule type" value="Genomic_DNA"/>
</dbReference>
<evidence type="ECO:0000313" key="1">
    <source>
        <dbReference type="EMBL" id="TNN70476.1"/>
    </source>
</evidence>
<keyword evidence="2" id="KW-1185">Reference proteome</keyword>
<protein>
    <submittedName>
        <fullName evidence="1">Uncharacterized protein</fullName>
    </submittedName>
</protein>
<accession>A0A4Z2HX85</accession>
<sequence length="128" mass="13671">MRTENVSPRDKDVDRLAVTGSLLGGGGGGLHHVNPQGAQGSVKCQLIVLGDTADKNGELIPVVEAGMLRLLSRKRSDLKEDTDANLCFLRIVRQDCSELTGLSSSGRLSIIVEAQVMDTRLPLAFGQD</sequence>
<organism evidence="1 2">
    <name type="scientific">Liparis tanakae</name>
    <name type="common">Tanaka's snailfish</name>
    <dbReference type="NCBI Taxonomy" id="230148"/>
    <lineage>
        <taxon>Eukaryota</taxon>
        <taxon>Metazoa</taxon>
        <taxon>Chordata</taxon>
        <taxon>Craniata</taxon>
        <taxon>Vertebrata</taxon>
        <taxon>Euteleostomi</taxon>
        <taxon>Actinopterygii</taxon>
        <taxon>Neopterygii</taxon>
        <taxon>Teleostei</taxon>
        <taxon>Neoteleostei</taxon>
        <taxon>Acanthomorphata</taxon>
        <taxon>Eupercaria</taxon>
        <taxon>Perciformes</taxon>
        <taxon>Cottioidei</taxon>
        <taxon>Cottales</taxon>
        <taxon>Liparidae</taxon>
        <taxon>Liparis</taxon>
    </lineage>
</organism>
<dbReference type="AlphaFoldDB" id="A0A4Z2HX85"/>
<gene>
    <name evidence="1" type="ORF">EYF80_019353</name>
</gene>
<name>A0A4Z2HX85_9TELE</name>
<evidence type="ECO:0000313" key="2">
    <source>
        <dbReference type="Proteomes" id="UP000314294"/>
    </source>
</evidence>
<comment type="caution">
    <text evidence="1">The sequence shown here is derived from an EMBL/GenBank/DDBJ whole genome shotgun (WGS) entry which is preliminary data.</text>
</comment>
<dbReference type="Proteomes" id="UP000314294">
    <property type="component" value="Unassembled WGS sequence"/>
</dbReference>